<name>A0A2A9P4J6_OPHUN</name>
<evidence type="ECO:0000313" key="2">
    <source>
        <dbReference type="EMBL" id="PFH55803.1"/>
    </source>
</evidence>
<evidence type="ECO:0000313" key="3">
    <source>
        <dbReference type="Proteomes" id="UP000037136"/>
    </source>
</evidence>
<protein>
    <submittedName>
        <fullName evidence="2">Uncharacterized protein</fullName>
    </submittedName>
</protein>
<proteinExistence type="predicted"/>
<feature type="region of interest" description="Disordered" evidence="1">
    <location>
        <begin position="56"/>
        <end position="102"/>
    </location>
</feature>
<evidence type="ECO:0000256" key="1">
    <source>
        <dbReference type="SAM" id="MobiDB-lite"/>
    </source>
</evidence>
<gene>
    <name evidence="2" type="ORF">XA68_17586</name>
</gene>
<feature type="compositionally biased region" description="Low complexity" evidence="1">
    <location>
        <begin position="56"/>
        <end position="87"/>
    </location>
</feature>
<keyword evidence="3" id="KW-1185">Reference proteome</keyword>
<reference evidence="2 3" key="2">
    <citation type="journal article" date="2017" name="Sci. Rep.">
        <title>Ant-infecting Ophiocordyceps genomes reveal a high diversity of potential behavioral manipulation genes and a possible major role for enterotoxins.</title>
        <authorList>
            <person name="de Bekker C."/>
            <person name="Ohm R.A."/>
            <person name="Evans H.C."/>
            <person name="Brachmann A."/>
            <person name="Hughes D.P."/>
        </authorList>
    </citation>
    <scope>NUCLEOTIDE SEQUENCE [LARGE SCALE GENOMIC DNA]</scope>
    <source>
        <strain evidence="2 3">SC16a</strain>
    </source>
</reference>
<dbReference type="EMBL" id="LAZP02000759">
    <property type="protein sequence ID" value="PFH55803.1"/>
    <property type="molecule type" value="Genomic_DNA"/>
</dbReference>
<dbReference type="AlphaFoldDB" id="A0A2A9P4J6"/>
<organism evidence="2 3">
    <name type="scientific">Ophiocordyceps unilateralis</name>
    <name type="common">Zombie-ant fungus</name>
    <name type="synonym">Torrubia unilateralis</name>
    <dbReference type="NCBI Taxonomy" id="268505"/>
    <lineage>
        <taxon>Eukaryota</taxon>
        <taxon>Fungi</taxon>
        <taxon>Dikarya</taxon>
        <taxon>Ascomycota</taxon>
        <taxon>Pezizomycotina</taxon>
        <taxon>Sordariomycetes</taxon>
        <taxon>Hypocreomycetidae</taxon>
        <taxon>Hypocreales</taxon>
        <taxon>Ophiocordycipitaceae</taxon>
        <taxon>Ophiocordyceps</taxon>
    </lineage>
</organism>
<dbReference type="Proteomes" id="UP000037136">
    <property type="component" value="Unassembled WGS sequence"/>
</dbReference>
<comment type="caution">
    <text evidence="2">The sequence shown here is derived from an EMBL/GenBank/DDBJ whole genome shotgun (WGS) entry which is preliminary data.</text>
</comment>
<accession>A0A2A9P4J6</accession>
<feature type="compositionally biased region" description="Polar residues" evidence="1">
    <location>
        <begin position="88"/>
        <end position="102"/>
    </location>
</feature>
<sequence length="130" mass="13745">MARRHTGLASVFTEKRSGTPKTIVELSKKSRVNSCLQLPRVCQFAAALTSKTIRIDTSTAEDSTSTSEASTSTSEASTSSSEASTSSKSQTWATKASSASRAETRGFNTAFQATTSACFEFSGFEVASFT</sequence>
<reference evidence="2 3" key="1">
    <citation type="journal article" date="2015" name="BMC Genomics">
        <title>Gene expression during zombie ant biting behavior reflects the complexity underlying fungal parasitic behavioral manipulation.</title>
        <authorList>
            <person name="de Bekker C."/>
            <person name="Ohm R.A."/>
            <person name="Loreto R.G."/>
            <person name="Sebastian A."/>
            <person name="Albert I."/>
            <person name="Merrow M."/>
            <person name="Brachmann A."/>
            <person name="Hughes D.P."/>
        </authorList>
    </citation>
    <scope>NUCLEOTIDE SEQUENCE [LARGE SCALE GENOMIC DNA]</scope>
    <source>
        <strain evidence="2 3">SC16a</strain>
    </source>
</reference>